<reference evidence="10" key="1">
    <citation type="submission" date="2012-12" db="EMBL/GenBank/DDBJ databases">
        <authorList>
            <person name="Hellsten U."/>
            <person name="Grimwood J."/>
            <person name="Chapman J.A."/>
            <person name="Shapiro H."/>
            <person name="Aerts A."/>
            <person name="Otillar R.P."/>
            <person name="Terry A.Y."/>
            <person name="Boore J.L."/>
            <person name="Simakov O."/>
            <person name="Marletaz F."/>
            <person name="Cho S.-J."/>
            <person name="Edsinger-Gonzales E."/>
            <person name="Havlak P."/>
            <person name="Kuo D.-H."/>
            <person name="Larsson T."/>
            <person name="Lv J."/>
            <person name="Arendt D."/>
            <person name="Savage R."/>
            <person name="Osoegawa K."/>
            <person name="de Jong P."/>
            <person name="Lindberg D.R."/>
            <person name="Seaver E.C."/>
            <person name="Weisblat D.A."/>
            <person name="Putnam N.H."/>
            <person name="Grigoriev I.V."/>
            <person name="Rokhsar D.S."/>
        </authorList>
    </citation>
    <scope>NUCLEOTIDE SEQUENCE</scope>
    <source>
        <strain evidence="10">I ESC-2004</strain>
    </source>
</reference>
<dbReference type="OMA" id="WSIAFYV"/>
<name>R7TPD9_CAPTE</name>
<dbReference type="InterPro" id="IPR004358">
    <property type="entry name" value="Sig_transdc_His_kin-like_C"/>
</dbReference>
<dbReference type="Proteomes" id="UP000014760">
    <property type="component" value="Unassembled WGS sequence"/>
</dbReference>
<keyword evidence="3" id="KW-0597">Phosphoprotein</keyword>
<keyword evidence="5" id="KW-0418">Kinase</keyword>
<reference evidence="9" key="3">
    <citation type="submission" date="2015-06" db="UniProtKB">
        <authorList>
            <consortium name="EnsemblMetazoa"/>
        </authorList>
    </citation>
    <scope>IDENTIFICATION</scope>
</reference>
<dbReference type="AlphaFoldDB" id="R7TPD9"/>
<protein>
    <recommendedName>
        <fullName evidence="2">histidine kinase</fullName>
        <ecNumber evidence="2">2.7.13.3</ecNumber>
    </recommendedName>
</protein>
<dbReference type="InterPro" id="IPR005467">
    <property type="entry name" value="His_kinase_dom"/>
</dbReference>
<dbReference type="CDD" id="cd00082">
    <property type="entry name" value="HisKA"/>
    <property type="match status" value="1"/>
</dbReference>
<evidence type="ECO:0000313" key="9">
    <source>
        <dbReference type="EnsemblMetazoa" id="CapteP93842"/>
    </source>
</evidence>
<proteinExistence type="predicted"/>
<evidence type="ECO:0000313" key="8">
    <source>
        <dbReference type="EMBL" id="ELT95753.1"/>
    </source>
</evidence>
<dbReference type="SUPFAM" id="SSF47384">
    <property type="entry name" value="Homodimeric domain of signal transducing histidine kinase"/>
    <property type="match status" value="1"/>
</dbReference>
<comment type="catalytic activity">
    <reaction evidence="1">
        <text>ATP + protein L-histidine = ADP + protein N-phospho-L-histidine.</text>
        <dbReference type="EC" id="2.7.13.3"/>
    </reaction>
</comment>
<dbReference type="SMART" id="SM00388">
    <property type="entry name" value="HisKA"/>
    <property type="match status" value="1"/>
</dbReference>
<dbReference type="PRINTS" id="PR00344">
    <property type="entry name" value="BCTRLSENSOR"/>
</dbReference>
<dbReference type="InterPro" id="IPR003594">
    <property type="entry name" value="HATPase_dom"/>
</dbReference>
<dbReference type="EMBL" id="AMQN01028439">
    <property type="status" value="NOT_ANNOTATED_CDS"/>
    <property type="molecule type" value="Genomic_DNA"/>
</dbReference>
<evidence type="ECO:0000256" key="1">
    <source>
        <dbReference type="ARBA" id="ARBA00000085"/>
    </source>
</evidence>
<evidence type="ECO:0000256" key="6">
    <source>
        <dbReference type="ARBA" id="ARBA00023012"/>
    </source>
</evidence>
<dbReference type="PROSITE" id="PS50109">
    <property type="entry name" value="HIS_KIN"/>
    <property type="match status" value="1"/>
</dbReference>
<dbReference type="GO" id="GO:0000155">
    <property type="term" value="F:phosphorelay sensor kinase activity"/>
    <property type="evidence" value="ECO:0007669"/>
    <property type="project" value="InterPro"/>
</dbReference>
<dbReference type="EC" id="2.7.13.3" evidence="2"/>
<dbReference type="InterPro" id="IPR050736">
    <property type="entry name" value="Sensor_HK_Regulatory"/>
</dbReference>
<dbReference type="PANTHER" id="PTHR43711:SF26">
    <property type="entry name" value="SENSOR HISTIDINE KINASE RCSC"/>
    <property type="match status" value="1"/>
</dbReference>
<evidence type="ECO:0000256" key="5">
    <source>
        <dbReference type="ARBA" id="ARBA00022777"/>
    </source>
</evidence>
<dbReference type="Pfam" id="PF02518">
    <property type="entry name" value="HATPase_c"/>
    <property type="match status" value="1"/>
</dbReference>
<sequence length="253" mass="28297">MLQKEEIERKNKDIELSSQKVAEKAEELARASKYKSEFLANMSHELRTPLNSLLLLSQMLAENDEENLTEDQVESAQVIYNGGKELLDLINDILDLSKVEAGKMSVYLDNTLLKEIKGSIEALFKPVAESRGLQFLVNIERGASKSIFTDSQRLMQIVKNFLSNALKFTEQGSVQVRMFNEVRPGRFCENTWVAFSVKDSGVGIPKDKQISIFESFQQADGSTSRKYGGTGLGLAISREMAELLGGFIELESE</sequence>
<evidence type="ECO:0000259" key="7">
    <source>
        <dbReference type="PROSITE" id="PS50109"/>
    </source>
</evidence>
<accession>R7TPD9</accession>
<dbReference type="EnsemblMetazoa" id="CapteT93842">
    <property type="protein sequence ID" value="CapteP93842"/>
    <property type="gene ID" value="CapteG93842"/>
</dbReference>
<dbReference type="InterPro" id="IPR003661">
    <property type="entry name" value="HisK_dim/P_dom"/>
</dbReference>
<dbReference type="PANTHER" id="PTHR43711">
    <property type="entry name" value="TWO-COMPONENT HISTIDINE KINASE"/>
    <property type="match status" value="1"/>
</dbReference>
<dbReference type="CDD" id="cd16922">
    <property type="entry name" value="HATPase_EvgS-ArcB-TorS-like"/>
    <property type="match status" value="1"/>
</dbReference>
<evidence type="ECO:0000256" key="3">
    <source>
        <dbReference type="ARBA" id="ARBA00022553"/>
    </source>
</evidence>
<evidence type="ECO:0000256" key="4">
    <source>
        <dbReference type="ARBA" id="ARBA00022679"/>
    </source>
</evidence>
<dbReference type="Gene3D" id="3.30.565.10">
    <property type="entry name" value="Histidine kinase-like ATPase, C-terminal domain"/>
    <property type="match status" value="1"/>
</dbReference>
<reference evidence="8 10" key="2">
    <citation type="journal article" date="2013" name="Nature">
        <title>Insights into bilaterian evolution from three spiralian genomes.</title>
        <authorList>
            <person name="Simakov O."/>
            <person name="Marletaz F."/>
            <person name="Cho S.J."/>
            <person name="Edsinger-Gonzales E."/>
            <person name="Havlak P."/>
            <person name="Hellsten U."/>
            <person name="Kuo D.H."/>
            <person name="Larsson T."/>
            <person name="Lv J."/>
            <person name="Arendt D."/>
            <person name="Savage R."/>
            <person name="Osoegawa K."/>
            <person name="de Jong P."/>
            <person name="Grimwood J."/>
            <person name="Chapman J.A."/>
            <person name="Shapiro H."/>
            <person name="Aerts A."/>
            <person name="Otillar R.P."/>
            <person name="Terry A.Y."/>
            <person name="Boore J.L."/>
            <person name="Grigoriev I.V."/>
            <person name="Lindberg D.R."/>
            <person name="Seaver E.C."/>
            <person name="Weisblat D.A."/>
            <person name="Putnam N.H."/>
            <person name="Rokhsar D.S."/>
        </authorList>
    </citation>
    <scope>NUCLEOTIDE SEQUENCE</scope>
    <source>
        <strain evidence="8 10">I ESC-2004</strain>
    </source>
</reference>
<dbReference type="InterPro" id="IPR036890">
    <property type="entry name" value="HATPase_C_sf"/>
</dbReference>
<evidence type="ECO:0000256" key="2">
    <source>
        <dbReference type="ARBA" id="ARBA00012438"/>
    </source>
</evidence>
<dbReference type="InterPro" id="IPR036097">
    <property type="entry name" value="HisK_dim/P_sf"/>
</dbReference>
<evidence type="ECO:0000313" key="10">
    <source>
        <dbReference type="Proteomes" id="UP000014760"/>
    </source>
</evidence>
<dbReference type="Pfam" id="PF00512">
    <property type="entry name" value="HisKA"/>
    <property type="match status" value="1"/>
</dbReference>
<dbReference type="STRING" id="283909.R7TPD9"/>
<organism evidence="8">
    <name type="scientific">Capitella teleta</name>
    <name type="common">Polychaete worm</name>
    <dbReference type="NCBI Taxonomy" id="283909"/>
    <lineage>
        <taxon>Eukaryota</taxon>
        <taxon>Metazoa</taxon>
        <taxon>Spiralia</taxon>
        <taxon>Lophotrochozoa</taxon>
        <taxon>Annelida</taxon>
        <taxon>Polychaeta</taxon>
        <taxon>Sedentaria</taxon>
        <taxon>Scolecida</taxon>
        <taxon>Capitellidae</taxon>
        <taxon>Capitella</taxon>
    </lineage>
</organism>
<dbReference type="OrthoDB" id="18419at2759"/>
<keyword evidence="4" id="KW-0808">Transferase</keyword>
<feature type="domain" description="Histidine kinase" evidence="7">
    <location>
        <begin position="41"/>
        <end position="253"/>
    </location>
</feature>
<dbReference type="EMBL" id="KB309024">
    <property type="protein sequence ID" value="ELT95753.1"/>
    <property type="molecule type" value="Genomic_DNA"/>
</dbReference>
<keyword evidence="6" id="KW-0902">Two-component regulatory system</keyword>
<keyword evidence="10" id="KW-1185">Reference proteome</keyword>
<dbReference type="SUPFAM" id="SSF55874">
    <property type="entry name" value="ATPase domain of HSP90 chaperone/DNA topoisomerase II/histidine kinase"/>
    <property type="match status" value="1"/>
</dbReference>
<dbReference type="HOGENOM" id="CLU_000445_89_3_1"/>
<gene>
    <name evidence="8" type="ORF">CAPTEDRAFT_93842</name>
</gene>
<feature type="non-terminal residue" evidence="8">
    <location>
        <position position="253"/>
    </location>
</feature>
<dbReference type="Gene3D" id="1.10.287.130">
    <property type="match status" value="1"/>
</dbReference>
<dbReference type="SMART" id="SM00387">
    <property type="entry name" value="HATPase_c"/>
    <property type="match status" value="1"/>
</dbReference>